<dbReference type="Proteomes" id="UP000264882">
    <property type="component" value="Chromosome"/>
</dbReference>
<comment type="similarity">
    <text evidence="1">Belongs to the ABC transporter superfamily.</text>
</comment>
<dbReference type="KEGG" id="mhyv:MHSN_00340"/>
<keyword evidence="3" id="KW-0547">Nucleotide-binding</keyword>
<evidence type="ECO:0000313" key="6">
    <source>
        <dbReference type="EMBL" id="ASI53671.1"/>
    </source>
</evidence>
<dbReference type="Pfam" id="PF00005">
    <property type="entry name" value="ABC_tran"/>
    <property type="match status" value="1"/>
</dbReference>
<evidence type="ECO:0000256" key="4">
    <source>
        <dbReference type="ARBA" id="ARBA00022840"/>
    </source>
</evidence>
<protein>
    <submittedName>
        <fullName evidence="6">ABC transporter ATP-binding protein</fullName>
    </submittedName>
    <submittedName>
        <fullName evidence="7">ATP-binding cassette domain-containing protein</fullName>
    </submittedName>
</protein>
<reference evidence="7" key="2">
    <citation type="submission" date="2022-07" db="EMBL/GenBank/DDBJ databases">
        <title>Complete genome of Mycoplasma hyosynoviae B1.</title>
        <authorList>
            <person name="Spergser J."/>
        </authorList>
    </citation>
    <scope>NUCLEOTIDE SEQUENCE</scope>
    <source>
        <strain evidence="7">B1</strain>
    </source>
</reference>
<dbReference type="InterPro" id="IPR003439">
    <property type="entry name" value="ABC_transporter-like_ATP-bd"/>
</dbReference>
<organism evidence="6 8">
    <name type="scientific">Metamycoplasma hyosynoviae</name>
    <dbReference type="NCBI Taxonomy" id="29559"/>
    <lineage>
        <taxon>Bacteria</taxon>
        <taxon>Bacillati</taxon>
        <taxon>Mycoplasmatota</taxon>
        <taxon>Mycoplasmoidales</taxon>
        <taxon>Metamycoplasmataceae</taxon>
        <taxon>Metamycoplasma</taxon>
    </lineage>
</organism>
<keyword evidence="2" id="KW-0813">Transport</keyword>
<dbReference type="InterPro" id="IPR027417">
    <property type="entry name" value="P-loop_NTPase"/>
</dbReference>
<dbReference type="InterPro" id="IPR017871">
    <property type="entry name" value="ABC_transporter-like_CS"/>
</dbReference>
<dbReference type="EMBL" id="CP008748">
    <property type="protein sequence ID" value="ASI53671.1"/>
    <property type="molecule type" value="Genomic_DNA"/>
</dbReference>
<reference evidence="6 8" key="1">
    <citation type="submission" date="2014-06" db="EMBL/GenBank/DDBJ databases">
        <title>The Whole Genome Sequence of Mycoplasma hyosynoviae strain ATCC 27095.</title>
        <authorList>
            <person name="Calcutt M.J."/>
            <person name="Foecking M.F."/>
        </authorList>
    </citation>
    <scope>NUCLEOTIDE SEQUENCE [LARGE SCALE GENOMIC DNA]</scope>
    <source>
        <strain evidence="6 8">M60</strain>
    </source>
</reference>
<dbReference type="PROSITE" id="PS50893">
    <property type="entry name" value="ABC_TRANSPORTER_2"/>
    <property type="match status" value="1"/>
</dbReference>
<proteinExistence type="inferred from homology"/>
<evidence type="ECO:0000256" key="3">
    <source>
        <dbReference type="ARBA" id="ARBA00022741"/>
    </source>
</evidence>
<dbReference type="PANTHER" id="PTHR42734:SF6">
    <property type="entry name" value="MOLYBDATE IMPORT ATP-BINDING PROTEIN MOLC"/>
    <property type="match status" value="1"/>
</dbReference>
<dbReference type="EMBL" id="CP101127">
    <property type="protein sequence ID" value="UTO26004.1"/>
    <property type="molecule type" value="Genomic_DNA"/>
</dbReference>
<dbReference type="PANTHER" id="PTHR42734">
    <property type="entry name" value="METAL TRANSPORT SYSTEM ATP-BINDING PROTEIN TM_0124-RELATED"/>
    <property type="match status" value="1"/>
</dbReference>
<dbReference type="InterPro" id="IPR050153">
    <property type="entry name" value="Metal_Ion_Import_ABC"/>
</dbReference>
<keyword evidence="8" id="KW-1185">Reference proteome</keyword>
<evidence type="ECO:0000256" key="2">
    <source>
        <dbReference type="ARBA" id="ARBA00022448"/>
    </source>
</evidence>
<dbReference type="SMART" id="SM00382">
    <property type="entry name" value="AAA"/>
    <property type="match status" value="1"/>
</dbReference>
<name>A0A4P1QFT2_9BACT</name>
<dbReference type="SUPFAM" id="SSF52540">
    <property type="entry name" value="P-loop containing nucleoside triphosphate hydrolases"/>
    <property type="match status" value="1"/>
</dbReference>
<sequence length="246" mass="28153">MDIKLQNLTASYRNNKKVNIINNVSFSISSGQKIAIIGKSGAGKTSIFNAIINQLFVSEGSVYIDDKKINELSRKEMKKFLKSIGFLSQETFLLDFENVYESILRTYTKYKNFFYDFFHILTKSQKQEIYETLESLGLFDKAFTRIDQLSGGQKQRVEIAKLLLKDTKLILADEPTTSLDIKTANDVLSLIKELSQNKNITVIANIHDIELAKKYFDKIIGLKKGEVLFYKVPSDITSEDIEKLYN</sequence>
<evidence type="ECO:0000313" key="8">
    <source>
        <dbReference type="Proteomes" id="UP000264882"/>
    </source>
</evidence>
<dbReference type="OrthoDB" id="389713at2"/>
<gene>
    <name evidence="6" type="ORF">MHSN_00340</name>
    <name evidence="7" type="ORF">NMG93_00345</name>
</gene>
<evidence type="ECO:0000259" key="5">
    <source>
        <dbReference type="PROSITE" id="PS50893"/>
    </source>
</evidence>
<dbReference type="AlphaFoldDB" id="A0A4P1QFT2"/>
<dbReference type="Gene3D" id="3.40.50.300">
    <property type="entry name" value="P-loop containing nucleotide triphosphate hydrolases"/>
    <property type="match status" value="1"/>
</dbReference>
<feature type="domain" description="ABC transporter" evidence="5">
    <location>
        <begin position="3"/>
        <end position="246"/>
    </location>
</feature>
<accession>A0A4P1QFT2</accession>
<evidence type="ECO:0000256" key="1">
    <source>
        <dbReference type="ARBA" id="ARBA00005417"/>
    </source>
</evidence>
<dbReference type="GeneID" id="75104916"/>
<dbReference type="GO" id="GO:0005524">
    <property type="term" value="F:ATP binding"/>
    <property type="evidence" value="ECO:0007669"/>
    <property type="project" value="UniProtKB-KW"/>
</dbReference>
<dbReference type="RefSeq" id="WP_036443866.1">
    <property type="nucleotide sequence ID" value="NZ_CP008748.1"/>
</dbReference>
<dbReference type="PROSITE" id="PS00211">
    <property type="entry name" value="ABC_TRANSPORTER_1"/>
    <property type="match status" value="1"/>
</dbReference>
<keyword evidence="4 6" id="KW-0067">ATP-binding</keyword>
<dbReference type="InterPro" id="IPR003593">
    <property type="entry name" value="AAA+_ATPase"/>
</dbReference>
<dbReference type="GO" id="GO:0016887">
    <property type="term" value="F:ATP hydrolysis activity"/>
    <property type="evidence" value="ECO:0007669"/>
    <property type="project" value="InterPro"/>
</dbReference>
<evidence type="ECO:0000313" key="7">
    <source>
        <dbReference type="EMBL" id="UTO26004.1"/>
    </source>
</evidence>
<dbReference type="Proteomes" id="UP001059349">
    <property type="component" value="Chromosome"/>
</dbReference>